<dbReference type="RefSeq" id="WP_355399360.1">
    <property type="nucleotide sequence ID" value="NZ_JBEXPZ010000034.1"/>
</dbReference>
<reference evidence="2 3" key="1">
    <citation type="submission" date="2024-06" db="EMBL/GenBank/DDBJ databases">
        <title>The Natural Products Discovery Center: Release of the First 8490 Sequenced Strains for Exploring Actinobacteria Biosynthetic Diversity.</title>
        <authorList>
            <person name="Kalkreuter E."/>
            <person name="Kautsar S.A."/>
            <person name="Yang D."/>
            <person name="Bader C.D."/>
            <person name="Teijaro C.N."/>
            <person name="Fluegel L."/>
            <person name="Davis C.M."/>
            <person name="Simpson J.R."/>
            <person name="Lauterbach L."/>
            <person name="Steele A.D."/>
            <person name="Gui C."/>
            <person name="Meng S."/>
            <person name="Li G."/>
            <person name="Viehrig K."/>
            <person name="Ye F."/>
            <person name="Su P."/>
            <person name="Kiefer A.F."/>
            <person name="Nichols A."/>
            <person name="Cepeda A.J."/>
            <person name="Yan W."/>
            <person name="Fan B."/>
            <person name="Jiang Y."/>
            <person name="Adhikari A."/>
            <person name="Zheng C.-J."/>
            <person name="Schuster L."/>
            <person name="Cowan T.M."/>
            <person name="Smanski M.J."/>
            <person name="Chevrette M.G."/>
            <person name="De Carvalho L.P.S."/>
            <person name="Shen B."/>
        </authorList>
    </citation>
    <scope>NUCLEOTIDE SEQUENCE [LARGE SCALE GENOMIC DNA]</scope>
    <source>
        <strain evidence="2 3">NPDC006434</strain>
    </source>
</reference>
<dbReference type="EMBL" id="JBEXPZ010000034">
    <property type="protein sequence ID" value="MET9847862.1"/>
    <property type="molecule type" value="Genomic_DNA"/>
</dbReference>
<name>A0ABV2V210_9ACTN</name>
<protein>
    <submittedName>
        <fullName evidence="2">Uncharacterized protein</fullName>
    </submittedName>
</protein>
<organism evidence="2 3">
    <name type="scientific">Streptomyces ossamyceticus</name>
    <dbReference type="NCBI Taxonomy" id="249581"/>
    <lineage>
        <taxon>Bacteria</taxon>
        <taxon>Bacillati</taxon>
        <taxon>Actinomycetota</taxon>
        <taxon>Actinomycetes</taxon>
        <taxon>Kitasatosporales</taxon>
        <taxon>Streptomycetaceae</taxon>
        <taxon>Streptomyces</taxon>
    </lineage>
</organism>
<evidence type="ECO:0000313" key="2">
    <source>
        <dbReference type="EMBL" id="MET9847862.1"/>
    </source>
</evidence>
<feature type="compositionally biased region" description="Basic and acidic residues" evidence="1">
    <location>
        <begin position="21"/>
        <end position="40"/>
    </location>
</feature>
<feature type="region of interest" description="Disordered" evidence="1">
    <location>
        <begin position="18"/>
        <end position="40"/>
    </location>
</feature>
<sequence>MPAWGAFSAAPEIRRAHYRRLHSEGESMTDQESRPKAKAD</sequence>
<evidence type="ECO:0000256" key="1">
    <source>
        <dbReference type="SAM" id="MobiDB-lite"/>
    </source>
</evidence>
<keyword evidence="3" id="KW-1185">Reference proteome</keyword>
<accession>A0ABV2V210</accession>
<evidence type="ECO:0000313" key="3">
    <source>
        <dbReference type="Proteomes" id="UP001550210"/>
    </source>
</evidence>
<gene>
    <name evidence="2" type="ORF">ABZZ21_25600</name>
</gene>
<dbReference type="Proteomes" id="UP001550210">
    <property type="component" value="Unassembled WGS sequence"/>
</dbReference>
<proteinExistence type="predicted"/>
<comment type="caution">
    <text evidence="2">The sequence shown here is derived from an EMBL/GenBank/DDBJ whole genome shotgun (WGS) entry which is preliminary data.</text>
</comment>